<reference evidence="2" key="1">
    <citation type="journal article" date="2014" name="Environ. Microbiol.">
        <title>Comparative genomics of the marine bacterial genus Glaciecola reveals the high degree of genomic diversity and genomic characteristic for cold adaptation.</title>
        <authorList>
            <person name="Qin Q.L."/>
            <person name="Xie B.B."/>
            <person name="Yu Y."/>
            <person name="Shu Y.L."/>
            <person name="Rong J.C."/>
            <person name="Zhang Y.J."/>
            <person name="Zhao D.L."/>
            <person name="Chen X.L."/>
            <person name="Zhang X.Y."/>
            <person name="Chen B."/>
            <person name="Zhou B.C."/>
            <person name="Zhang Y.Z."/>
        </authorList>
    </citation>
    <scope>NUCLEOTIDE SEQUENCE [LARGE SCALE GENOMIC DNA]</scope>
    <source>
        <strain evidence="2">ACAM 615</strain>
    </source>
</reference>
<evidence type="ECO:0000313" key="1">
    <source>
        <dbReference type="EMBL" id="GAC28623.1"/>
    </source>
</evidence>
<keyword evidence="2" id="KW-1185">Reference proteome</keyword>
<dbReference type="Pfam" id="PF08282">
    <property type="entry name" value="Hydrolase_3"/>
    <property type="match status" value="1"/>
</dbReference>
<dbReference type="Gene3D" id="3.40.50.1000">
    <property type="entry name" value="HAD superfamily/HAD-like"/>
    <property type="match status" value="1"/>
</dbReference>
<dbReference type="STRING" id="1121922.GCA_000428905_03096"/>
<dbReference type="SUPFAM" id="SSF56784">
    <property type="entry name" value="HAD-like"/>
    <property type="match status" value="1"/>
</dbReference>
<comment type="caution">
    <text evidence="1">The sequence shown here is derived from an EMBL/GenBank/DDBJ whole genome shotgun (WGS) entry which is preliminary data.</text>
</comment>
<gene>
    <name evidence="1" type="ORF">GPAL_1760</name>
</gene>
<dbReference type="EC" id="3.1.3.70" evidence="1"/>
<organism evidence="1 2">
    <name type="scientific">Brumicola pallidula DSM 14239 = ACAM 615</name>
    <dbReference type="NCBI Taxonomy" id="1121922"/>
    <lineage>
        <taxon>Bacteria</taxon>
        <taxon>Pseudomonadati</taxon>
        <taxon>Pseudomonadota</taxon>
        <taxon>Gammaproteobacteria</taxon>
        <taxon>Alteromonadales</taxon>
        <taxon>Alteromonadaceae</taxon>
        <taxon>Brumicola</taxon>
    </lineage>
</organism>
<accession>K6ZIA3</accession>
<dbReference type="AlphaFoldDB" id="K6ZIA3"/>
<dbReference type="Gene3D" id="3.30.980.20">
    <property type="entry name" value="Putative mannosyl-3-phosphoglycerate phosphatase, domain 2"/>
    <property type="match status" value="1"/>
</dbReference>
<dbReference type="Proteomes" id="UP000006251">
    <property type="component" value="Unassembled WGS sequence"/>
</dbReference>
<keyword evidence="1" id="KW-0378">Hydrolase</keyword>
<evidence type="ECO:0000313" key="2">
    <source>
        <dbReference type="Proteomes" id="UP000006251"/>
    </source>
</evidence>
<dbReference type="GO" id="GO:0050531">
    <property type="term" value="F:mannosyl-3-phosphoglycerate phosphatase activity"/>
    <property type="evidence" value="ECO:0007669"/>
    <property type="project" value="UniProtKB-EC"/>
</dbReference>
<name>K6ZIA3_9ALTE</name>
<sequence length="176" mass="19761">MIKKIAPEYGHLFESFVDMTLERIVELTGLTEEDALLSSQRQFGEPLLWKGSEDELEKFILMLRRIGAHPVKGGRFLHIGGDCSKGIALAWLLREYQRQHKGVTISTIALGDGKNDVSMLEIADTAVRIASPVHKPPELERTLKLYTSNKLGPKGWTEILDQLIPESVFFSSSKKN</sequence>
<protein>
    <submittedName>
        <fullName evidence="1">Mannosyl-3-phosphoglycerate phosphatase</fullName>
        <ecNumber evidence="1">3.1.3.70</ecNumber>
    </submittedName>
</protein>
<dbReference type="EMBL" id="BAEQ01000027">
    <property type="protein sequence ID" value="GAC28623.1"/>
    <property type="molecule type" value="Genomic_DNA"/>
</dbReference>
<dbReference type="InterPro" id="IPR036412">
    <property type="entry name" value="HAD-like_sf"/>
</dbReference>
<dbReference type="InterPro" id="IPR023214">
    <property type="entry name" value="HAD_sf"/>
</dbReference>
<proteinExistence type="predicted"/>